<evidence type="ECO:0000313" key="2">
    <source>
        <dbReference type="EMBL" id="CAK9051372.1"/>
    </source>
</evidence>
<keyword evidence="3" id="KW-1185">Reference proteome</keyword>
<comment type="caution">
    <text evidence="2">The sequence shown here is derived from an EMBL/GenBank/DDBJ whole genome shotgun (WGS) entry which is preliminary data.</text>
</comment>
<proteinExistence type="predicted"/>
<dbReference type="PROSITE" id="PS50188">
    <property type="entry name" value="B302_SPRY"/>
    <property type="match status" value="1"/>
</dbReference>
<accession>A0ABP0MIR3</accession>
<protein>
    <submittedName>
        <fullName evidence="2">NHR domain-containing protein</fullName>
    </submittedName>
</protein>
<dbReference type="Proteomes" id="UP001642464">
    <property type="component" value="Unassembled WGS sequence"/>
</dbReference>
<sequence length="152" mass="16183">MRGVLIGTQPLMLGRAGAYFEVTLDEVRPGESPDGLTLGVTATAPDALPLNNSPATVEHIPETWSLGYDGQMWDCKSGTLTQVDWDPRSLREGDSVGLLVTASEGELIIFRNGTAVCAGPRGIPVASRELYPVVDLLGAARAVRWMPEALPP</sequence>
<gene>
    <name evidence="2" type="ORF">SCF082_LOCUS28212</name>
</gene>
<dbReference type="InterPro" id="IPR001870">
    <property type="entry name" value="B30.2/SPRY"/>
</dbReference>
<evidence type="ECO:0000259" key="1">
    <source>
        <dbReference type="PROSITE" id="PS50188"/>
    </source>
</evidence>
<dbReference type="Gene3D" id="2.60.120.920">
    <property type="match status" value="1"/>
</dbReference>
<name>A0ABP0MIR3_9DINO</name>
<reference evidence="2 3" key="1">
    <citation type="submission" date="2024-02" db="EMBL/GenBank/DDBJ databases">
        <authorList>
            <person name="Chen Y."/>
            <person name="Shah S."/>
            <person name="Dougan E. K."/>
            <person name="Thang M."/>
            <person name="Chan C."/>
        </authorList>
    </citation>
    <scope>NUCLEOTIDE SEQUENCE [LARGE SCALE GENOMIC DNA]</scope>
</reference>
<dbReference type="InterPro" id="IPR043136">
    <property type="entry name" value="B30.2/SPRY_sf"/>
</dbReference>
<dbReference type="InterPro" id="IPR006573">
    <property type="entry name" value="NHR_dom"/>
</dbReference>
<dbReference type="Pfam" id="PF07177">
    <property type="entry name" value="Neuralized"/>
    <property type="match status" value="1"/>
</dbReference>
<organism evidence="2 3">
    <name type="scientific">Durusdinium trenchii</name>
    <dbReference type="NCBI Taxonomy" id="1381693"/>
    <lineage>
        <taxon>Eukaryota</taxon>
        <taxon>Sar</taxon>
        <taxon>Alveolata</taxon>
        <taxon>Dinophyceae</taxon>
        <taxon>Suessiales</taxon>
        <taxon>Symbiodiniaceae</taxon>
        <taxon>Durusdinium</taxon>
    </lineage>
</organism>
<dbReference type="EMBL" id="CAXAMM010022212">
    <property type="protein sequence ID" value="CAK9051372.1"/>
    <property type="molecule type" value="Genomic_DNA"/>
</dbReference>
<evidence type="ECO:0000313" key="3">
    <source>
        <dbReference type="Proteomes" id="UP001642464"/>
    </source>
</evidence>
<feature type="domain" description="B30.2/SPRY" evidence="1">
    <location>
        <begin position="1"/>
        <end position="152"/>
    </location>
</feature>